<dbReference type="EMBL" id="CCYD01000523">
    <property type="protein sequence ID" value="CEG40458.1"/>
    <property type="molecule type" value="Genomic_DNA"/>
</dbReference>
<dbReference type="AlphaFoldDB" id="A0A0P1AH26"/>
<evidence type="ECO:0008006" key="5">
    <source>
        <dbReference type="Google" id="ProtNLM"/>
    </source>
</evidence>
<dbReference type="RefSeq" id="XP_024576827.1">
    <property type="nucleotide sequence ID" value="XM_024726118.1"/>
</dbReference>
<accession>A0A0P1AH26</accession>
<keyword evidence="4" id="KW-1185">Reference proteome</keyword>
<dbReference type="Proteomes" id="UP000054928">
    <property type="component" value="Unassembled WGS sequence"/>
</dbReference>
<protein>
    <recommendedName>
        <fullName evidence="5">DUF4605 domain-containing protein</fullName>
    </recommendedName>
</protein>
<keyword evidence="2" id="KW-0812">Transmembrane</keyword>
<feature type="transmembrane region" description="Helical" evidence="2">
    <location>
        <begin position="88"/>
        <end position="114"/>
    </location>
</feature>
<evidence type="ECO:0000313" key="4">
    <source>
        <dbReference type="Proteomes" id="UP000054928"/>
    </source>
</evidence>
<proteinExistence type="predicted"/>
<dbReference type="OMA" id="AIPILCM"/>
<keyword evidence="2" id="KW-1133">Transmembrane helix</keyword>
<evidence type="ECO:0000313" key="3">
    <source>
        <dbReference type="EMBL" id="CEG40458.1"/>
    </source>
</evidence>
<evidence type="ECO:0000256" key="1">
    <source>
        <dbReference type="SAM" id="MobiDB-lite"/>
    </source>
</evidence>
<dbReference type="OrthoDB" id="10060343at2759"/>
<evidence type="ECO:0000256" key="2">
    <source>
        <dbReference type="SAM" id="Phobius"/>
    </source>
</evidence>
<name>A0A0P1AH26_PLAHL</name>
<sequence>MVHIINGEIVPDDDPRVRARQQPQSSQQLSRRFGSVHTSGPDASPTARAPPPATGAPSLQGLARQIGLEGTVTIPGVLGLSPRPIPKIYLAVAALLTVFFGWRALVFIAFFLFLSAQQPAASRHT</sequence>
<feature type="compositionally biased region" description="Low complexity" evidence="1">
    <location>
        <begin position="20"/>
        <end position="32"/>
    </location>
</feature>
<reference evidence="4" key="1">
    <citation type="submission" date="2014-09" db="EMBL/GenBank/DDBJ databases">
        <authorList>
            <person name="Sharma Rahul"/>
            <person name="Thines Marco"/>
        </authorList>
    </citation>
    <scope>NUCLEOTIDE SEQUENCE [LARGE SCALE GENOMIC DNA]</scope>
</reference>
<dbReference type="GeneID" id="36405710"/>
<feature type="region of interest" description="Disordered" evidence="1">
    <location>
        <begin position="12"/>
        <end position="59"/>
    </location>
</feature>
<keyword evidence="2" id="KW-0472">Membrane</keyword>
<organism evidence="3 4">
    <name type="scientific">Plasmopara halstedii</name>
    <name type="common">Downy mildew of sunflower</name>
    <dbReference type="NCBI Taxonomy" id="4781"/>
    <lineage>
        <taxon>Eukaryota</taxon>
        <taxon>Sar</taxon>
        <taxon>Stramenopiles</taxon>
        <taxon>Oomycota</taxon>
        <taxon>Peronosporomycetes</taxon>
        <taxon>Peronosporales</taxon>
        <taxon>Peronosporaceae</taxon>
        <taxon>Plasmopara</taxon>
    </lineage>
</organism>